<dbReference type="CDD" id="cd00851">
    <property type="entry name" value="MTH1175"/>
    <property type="match status" value="1"/>
</dbReference>
<dbReference type="InterPro" id="IPR036105">
    <property type="entry name" value="DiNase_FeMo-co_biosyn_sf"/>
</dbReference>
<evidence type="ECO:0000256" key="1">
    <source>
        <dbReference type="ARBA" id="ARBA00023231"/>
    </source>
</evidence>
<organism evidence="3 4">
    <name type="scientific">Shewanella mangrovisoli</name>
    <dbReference type="NCBI Taxonomy" id="2864211"/>
    <lineage>
        <taxon>Bacteria</taxon>
        <taxon>Pseudomonadati</taxon>
        <taxon>Pseudomonadota</taxon>
        <taxon>Gammaproteobacteria</taxon>
        <taxon>Alteromonadales</taxon>
        <taxon>Shewanellaceae</taxon>
        <taxon>Shewanella</taxon>
    </lineage>
</organism>
<evidence type="ECO:0000313" key="3">
    <source>
        <dbReference type="EMBL" id="MFB2620259.1"/>
    </source>
</evidence>
<dbReference type="InterPro" id="IPR033913">
    <property type="entry name" value="MTH1175_dom"/>
</dbReference>
<comment type="caution">
    <text evidence="3">The sequence shown here is derived from an EMBL/GenBank/DDBJ whole genome shotgun (WGS) entry which is preliminary data.</text>
</comment>
<accession>A0ABV4VIX2</accession>
<dbReference type="Pfam" id="PF02579">
    <property type="entry name" value="Nitro_FeMo-Co"/>
    <property type="match status" value="1"/>
</dbReference>
<evidence type="ECO:0000259" key="2">
    <source>
        <dbReference type="Pfam" id="PF02579"/>
    </source>
</evidence>
<feature type="domain" description="Dinitrogenase iron-molybdenum cofactor biosynthesis" evidence="2">
    <location>
        <begin position="11"/>
        <end position="88"/>
    </location>
</feature>
<dbReference type="InterPro" id="IPR003731">
    <property type="entry name" value="Di-Nase_FeMo-co_biosynth"/>
</dbReference>
<keyword evidence="4" id="KW-1185">Reference proteome</keyword>
<dbReference type="Gene3D" id="3.30.420.130">
    <property type="entry name" value="Dinitrogenase iron-molybdenum cofactor biosynthesis domain"/>
    <property type="match status" value="1"/>
</dbReference>
<dbReference type="Proteomes" id="UP001576708">
    <property type="component" value="Unassembled WGS sequence"/>
</dbReference>
<dbReference type="RefSeq" id="WP_342201637.1">
    <property type="nucleotide sequence ID" value="NZ_JBCATE010000003.1"/>
</dbReference>
<sequence length="170" mass="18001">MIIALPISCGRLASHFTKAQQVSFYDENHQLLLSIPNPALGGNCQDKKALLDAIRSQKTDIVVVQHIGERMLGKLLDAGISVSRGDNQLSIVALLAQSRDVNLRLTAASQGRASLKHLAKGGCCGTKGGCGCSVKTTNAKLRPAAMGLSCFTPPISGSPIQYSGFRQLQK</sequence>
<dbReference type="EMBL" id="JBHFGU010000003">
    <property type="protein sequence ID" value="MFB2620259.1"/>
    <property type="molecule type" value="Genomic_DNA"/>
</dbReference>
<protein>
    <submittedName>
        <fullName evidence="3">NifB/NifX family molybdenum-iron cluster-binding protein</fullName>
    </submittedName>
</protein>
<evidence type="ECO:0000313" key="4">
    <source>
        <dbReference type="Proteomes" id="UP001576708"/>
    </source>
</evidence>
<reference evidence="3 4" key="1">
    <citation type="submission" date="2024-09" db="EMBL/GenBank/DDBJ databases">
        <authorList>
            <person name="Zhang Y."/>
        </authorList>
    </citation>
    <scope>NUCLEOTIDE SEQUENCE [LARGE SCALE GENOMIC DNA]</scope>
    <source>
        <strain evidence="3 4">ZJ318</strain>
    </source>
</reference>
<dbReference type="SUPFAM" id="SSF53146">
    <property type="entry name" value="Nitrogenase accessory factor-like"/>
    <property type="match status" value="1"/>
</dbReference>
<proteinExistence type="predicted"/>
<keyword evidence="1" id="KW-0535">Nitrogen fixation</keyword>
<gene>
    <name evidence="3" type="ORF">ACE02W_10620</name>
</gene>
<name>A0ABV4VIX2_9GAMM</name>